<evidence type="ECO:0000256" key="3">
    <source>
        <dbReference type="ARBA" id="ARBA00022917"/>
    </source>
</evidence>
<organism evidence="7 8">
    <name type="scientific">Lacticaseibacillus paracasei subsp. paracasei Lpp126</name>
    <dbReference type="NCBI Taxonomy" id="1256206"/>
    <lineage>
        <taxon>Bacteria</taxon>
        <taxon>Bacillati</taxon>
        <taxon>Bacillota</taxon>
        <taxon>Bacilli</taxon>
        <taxon>Lactobacillales</taxon>
        <taxon>Lactobacillaceae</taxon>
        <taxon>Lacticaseibacillus</taxon>
    </lineage>
</organism>
<evidence type="ECO:0000256" key="4">
    <source>
        <dbReference type="ARBA" id="ARBA00047929"/>
    </source>
</evidence>
<protein>
    <submittedName>
        <fullName evidence="7">Seryl-tRNA ligase</fullName>
        <ecNumber evidence="7">6.1.1.11</ecNumber>
    </submittedName>
</protein>
<keyword evidence="2" id="KW-0963">Cytoplasm</keyword>
<evidence type="ECO:0000313" key="8">
    <source>
        <dbReference type="Proteomes" id="UP000014243"/>
    </source>
</evidence>
<dbReference type="GO" id="GO:0006412">
    <property type="term" value="P:translation"/>
    <property type="evidence" value="ECO:0007669"/>
    <property type="project" value="UniProtKB-KW"/>
</dbReference>
<proteinExistence type="inferred from homology"/>
<name>S2RGM4_LACPA</name>
<reference evidence="7 8" key="1">
    <citation type="journal article" date="2013" name="PLoS ONE">
        <title>Lactobacillus paracasei comparative genomics: towards species pan-genome definition and exploitation of diversity.</title>
        <authorList>
            <person name="Smokvina T."/>
            <person name="Wels M."/>
            <person name="Polka J."/>
            <person name="Chervaux C."/>
            <person name="Brisse S."/>
            <person name="Boekhorst J."/>
            <person name="van Hylckama Vlieg J.E."/>
            <person name="Siezen R.J."/>
        </authorList>
    </citation>
    <scope>NUCLEOTIDE SEQUENCE [LARGE SCALE GENOMIC DNA]</scope>
    <source>
        <strain evidence="7 8">Lpp126</strain>
    </source>
</reference>
<gene>
    <name evidence="7" type="ORF">Lpp126_07472</name>
</gene>
<dbReference type="Gene3D" id="1.10.287.40">
    <property type="entry name" value="Serine-tRNA synthetase, tRNA binding domain"/>
    <property type="match status" value="1"/>
</dbReference>
<feature type="non-terminal residue" evidence="7">
    <location>
        <position position="88"/>
    </location>
</feature>
<comment type="caution">
    <text evidence="7">The sequence shown here is derived from an EMBL/GenBank/DDBJ whole genome shotgun (WGS) entry which is preliminary data.</text>
</comment>
<sequence>MLDLKLIRQKPEWAKEKLAARAIKGEEIDELLALDTRRRQVTVQTEELKAKRNDVSGQIAVMKRNKENADDQIKAMREVGQKIAALDK</sequence>
<evidence type="ECO:0000259" key="6">
    <source>
        <dbReference type="Pfam" id="PF02403"/>
    </source>
</evidence>
<keyword evidence="3" id="KW-0648">Protein biosynthesis</keyword>
<dbReference type="PANTHER" id="PTHR43697:SF1">
    <property type="entry name" value="SERINE--TRNA LIGASE"/>
    <property type="match status" value="1"/>
</dbReference>
<feature type="domain" description="Serine-tRNA synthetase type1 N-terminal" evidence="6">
    <location>
        <begin position="1"/>
        <end position="87"/>
    </location>
</feature>
<accession>S2RGM4</accession>
<evidence type="ECO:0000256" key="2">
    <source>
        <dbReference type="ARBA" id="ARBA00022490"/>
    </source>
</evidence>
<comment type="similarity">
    <text evidence="1">Belongs to the class-II aminoacyl-tRNA synthetase family. Type-1 seryl-tRNA synthetase subfamily.</text>
</comment>
<dbReference type="InterPro" id="IPR010978">
    <property type="entry name" value="tRNA-bd_arm"/>
</dbReference>
<evidence type="ECO:0000313" key="7">
    <source>
        <dbReference type="EMBL" id="EPC76309.1"/>
    </source>
</evidence>
<dbReference type="EMBL" id="ANKC01000528">
    <property type="protein sequence ID" value="EPC76309.1"/>
    <property type="molecule type" value="Genomic_DNA"/>
</dbReference>
<dbReference type="EC" id="6.1.1.11" evidence="7"/>
<dbReference type="Proteomes" id="UP000014243">
    <property type="component" value="Unassembled WGS sequence"/>
</dbReference>
<evidence type="ECO:0000256" key="1">
    <source>
        <dbReference type="ARBA" id="ARBA00010728"/>
    </source>
</evidence>
<evidence type="ECO:0000256" key="5">
    <source>
        <dbReference type="ARBA" id="ARBA00048823"/>
    </source>
</evidence>
<dbReference type="AlphaFoldDB" id="S2RGM4"/>
<keyword evidence="7" id="KW-0436">Ligase</keyword>
<dbReference type="PANTHER" id="PTHR43697">
    <property type="entry name" value="SERYL-TRNA SYNTHETASE"/>
    <property type="match status" value="1"/>
</dbReference>
<dbReference type="SUPFAM" id="SSF46589">
    <property type="entry name" value="tRNA-binding arm"/>
    <property type="match status" value="1"/>
</dbReference>
<dbReference type="GO" id="GO:0000166">
    <property type="term" value="F:nucleotide binding"/>
    <property type="evidence" value="ECO:0007669"/>
    <property type="project" value="InterPro"/>
</dbReference>
<comment type="catalytic activity">
    <reaction evidence="5">
        <text>tRNA(Ser) + L-serine + ATP = L-seryl-tRNA(Ser) + AMP + diphosphate + H(+)</text>
        <dbReference type="Rhea" id="RHEA:12292"/>
        <dbReference type="Rhea" id="RHEA-COMP:9669"/>
        <dbReference type="Rhea" id="RHEA-COMP:9703"/>
        <dbReference type="ChEBI" id="CHEBI:15378"/>
        <dbReference type="ChEBI" id="CHEBI:30616"/>
        <dbReference type="ChEBI" id="CHEBI:33019"/>
        <dbReference type="ChEBI" id="CHEBI:33384"/>
        <dbReference type="ChEBI" id="CHEBI:78442"/>
        <dbReference type="ChEBI" id="CHEBI:78533"/>
        <dbReference type="ChEBI" id="CHEBI:456215"/>
        <dbReference type="EC" id="6.1.1.11"/>
    </reaction>
</comment>
<dbReference type="InterPro" id="IPR042103">
    <property type="entry name" value="SerRS_1_N_sf"/>
</dbReference>
<dbReference type="GO" id="GO:0004828">
    <property type="term" value="F:serine-tRNA ligase activity"/>
    <property type="evidence" value="ECO:0007669"/>
    <property type="project" value="UniProtKB-EC"/>
</dbReference>
<dbReference type="Pfam" id="PF02403">
    <property type="entry name" value="Seryl_tRNA_N"/>
    <property type="match status" value="1"/>
</dbReference>
<comment type="catalytic activity">
    <reaction evidence="4">
        <text>tRNA(Sec) + L-serine + ATP = L-seryl-tRNA(Sec) + AMP + diphosphate + H(+)</text>
        <dbReference type="Rhea" id="RHEA:42580"/>
        <dbReference type="Rhea" id="RHEA-COMP:9742"/>
        <dbReference type="Rhea" id="RHEA-COMP:10128"/>
        <dbReference type="ChEBI" id="CHEBI:15378"/>
        <dbReference type="ChEBI" id="CHEBI:30616"/>
        <dbReference type="ChEBI" id="CHEBI:33019"/>
        <dbReference type="ChEBI" id="CHEBI:33384"/>
        <dbReference type="ChEBI" id="CHEBI:78442"/>
        <dbReference type="ChEBI" id="CHEBI:78533"/>
        <dbReference type="ChEBI" id="CHEBI:456215"/>
        <dbReference type="EC" id="6.1.1.11"/>
    </reaction>
</comment>
<dbReference type="InterPro" id="IPR015866">
    <property type="entry name" value="Ser-tRNA-synth_1_N"/>
</dbReference>